<accession>A0A6G3WQP5</accession>
<gene>
    <name evidence="1" type="ORF">G3M58_15485</name>
</gene>
<evidence type="ECO:0000313" key="1">
    <source>
        <dbReference type="EMBL" id="NEE07849.1"/>
    </source>
</evidence>
<feature type="non-terminal residue" evidence="1">
    <location>
        <position position="80"/>
    </location>
</feature>
<organism evidence="1">
    <name type="scientific">Streptomyces sp. SID7499</name>
    <dbReference type="NCBI Taxonomy" id="2706086"/>
    <lineage>
        <taxon>Bacteria</taxon>
        <taxon>Bacillati</taxon>
        <taxon>Actinomycetota</taxon>
        <taxon>Actinomycetes</taxon>
        <taxon>Kitasatosporales</taxon>
        <taxon>Streptomycetaceae</taxon>
        <taxon>Streptomyces</taxon>
    </lineage>
</organism>
<feature type="non-terminal residue" evidence="1">
    <location>
        <position position="1"/>
    </location>
</feature>
<protein>
    <submittedName>
        <fullName evidence="1">FxsC protein</fullName>
    </submittedName>
</protein>
<dbReference type="InterPro" id="IPR026367">
    <property type="entry name" value="FxsC_C"/>
</dbReference>
<sequence>HYGDHPQDWNPYYPAAARPLAYVAEELVRSLNYQAVITSFDEDRHDGKTAPSTPEILLVDRWALRDEDHRRRLAAFDAEN</sequence>
<dbReference type="AlphaFoldDB" id="A0A6G3WQP5"/>
<dbReference type="EMBL" id="JAAGMN010001624">
    <property type="protein sequence ID" value="NEE07849.1"/>
    <property type="molecule type" value="Genomic_DNA"/>
</dbReference>
<dbReference type="NCBIfam" id="TIGR04276">
    <property type="entry name" value="FxsC_Cterm"/>
    <property type="match status" value="1"/>
</dbReference>
<name>A0A6G3WQP5_9ACTN</name>
<reference evidence="1" key="1">
    <citation type="submission" date="2020-01" db="EMBL/GenBank/DDBJ databases">
        <title>Insect and environment-associated Actinomycetes.</title>
        <authorList>
            <person name="Currrie C."/>
            <person name="Chevrette M."/>
            <person name="Carlson C."/>
            <person name="Stubbendieck R."/>
            <person name="Wendt-Pienkowski E."/>
        </authorList>
    </citation>
    <scope>NUCLEOTIDE SEQUENCE</scope>
    <source>
        <strain evidence="1">SID7499</strain>
    </source>
</reference>
<comment type="caution">
    <text evidence="1">The sequence shown here is derived from an EMBL/GenBank/DDBJ whole genome shotgun (WGS) entry which is preliminary data.</text>
</comment>
<proteinExistence type="predicted"/>